<feature type="compositionally biased region" description="Low complexity" evidence="1">
    <location>
        <begin position="163"/>
        <end position="173"/>
    </location>
</feature>
<reference evidence="2 3" key="1">
    <citation type="submission" date="2024-06" db="EMBL/GenBank/DDBJ databases">
        <authorList>
            <person name="Kraege A."/>
            <person name="Thomma B."/>
        </authorList>
    </citation>
    <scope>NUCLEOTIDE SEQUENCE [LARGE SCALE GENOMIC DNA]</scope>
</reference>
<accession>A0ABP1FJ87</accession>
<sequence>MASTSIPLLRRLRQLLSAVYPMPNECAASVAAPMLAQPTSGLVPNIWWKAVSIDQLRSHPSYAALPAAPPPLHPSTYRYVRQESPLWSALHNGVLTSSTLNGALGFYEPGAVQRLGLPKHFVRHGALLAAYSNLLQPEYVPPSQSIAPLASTQGGPRQAADPNSNSSSSSGGSKTLAQVWQDAATTGTPGAQPSSAVRSSATKKKGKGAPSKGFHSSSAGPIEDEQASHRLRTCIGSIRCKWGSVQEATALWEFMHAVPQGALEEVGLCRVEPAVLRDQYGFAEGQLPPMGASPDGLVRQRQASPASAALTALRSAFAGMWALTALRSAFAGMSVRDDSSSGNSVQECEVVEVKNTCPFRQRTSLTKKGNPRMSYMLADPGPRERVNQMWVTQLQLEMLAAPAQSALLVSRSASKGMTVFRMWRDEAYLQAMLGYVSIFYTSFVLSQKQPPSNIFLELPEYQQFLQHTLSLAHGAEVVLHVPPEQMPAESGDLRTFLN</sequence>
<evidence type="ECO:0000256" key="1">
    <source>
        <dbReference type="SAM" id="MobiDB-lite"/>
    </source>
</evidence>
<dbReference type="PANTHER" id="PTHR46609:SF6">
    <property type="entry name" value="EXONUCLEASE, PHAGE-TYPE_RECB, C-TERMINAL DOMAIN-CONTAINING PROTEIN-RELATED"/>
    <property type="match status" value="1"/>
</dbReference>
<dbReference type="PANTHER" id="PTHR46609">
    <property type="entry name" value="EXONUCLEASE, PHAGE-TYPE/RECB, C-TERMINAL DOMAIN-CONTAINING PROTEIN"/>
    <property type="match status" value="1"/>
</dbReference>
<feature type="compositionally biased region" description="Polar residues" evidence="1">
    <location>
        <begin position="145"/>
        <end position="155"/>
    </location>
</feature>
<keyword evidence="3" id="KW-1185">Reference proteome</keyword>
<dbReference type="InterPro" id="IPR011604">
    <property type="entry name" value="PDDEXK-like_dom_sf"/>
</dbReference>
<dbReference type="Proteomes" id="UP001497392">
    <property type="component" value="Unassembled WGS sequence"/>
</dbReference>
<evidence type="ECO:0000313" key="2">
    <source>
        <dbReference type="EMBL" id="CAL5218524.1"/>
    </source>
</evidence>
<feature type="region of interest" description="Disordered" evidence="1">
    <location>
        <begin position="145"/>
        <end position="225"/>
    </location>
</feature>
<protein>
    <submittedName>
        <fullName evidence="2">G212 protein</fullName>
    </submittedName>
</protein>
<gene>
    <name evidence="2" type="primary">g212</name>
    <name evidence="2" type="ORF">VP750_LOCUS183</name>
</gene>
<name>A0ABP1FJ87_9CHLO</name>
<dbReference type="InterPro" id="IPR011335">
    <property type="entry name" value="Restrct_endonuc-II-like"/>
</dbReference>
<dbReference type="EMBL" id="CAXHTA020000001">
    <property type="protein sequence ID" value="CAL5218524.1"/>
    <property type="molecule type" value="Genomic_DNA"/>
</dbReference>
<evidence type="ECO:0000313" key="3">
    <source>
        <dbReference type="Proteomes" id="UP001497392"/>
    </source>
</evidence>
<dbReference type="InterPro" id="IPR051703">
    <property type="entry name" value="NF-kappa-B_Signaling_Reg"/>
</dbReference>
<feature type="compositionally biased region" description="Polar residues" evidence="1">
    <location>
        <begin position="175"/>
        <end position="200"/>
    </location>
</feature>
<proteinExistence type="predicted"/>
<comment type="caution">
    <text evidence="2">The sequence shown here is derived from an EMBL/GenBank/DDBJ whole genome shotgun (WGS) entry which is preliminary data.</text>
</comment>
<dbReference type="Gene3D" id="3.90.320.10">
    <property type="match status" value="1"/>
</dbReference>
<organism evidence="2 3">
    <name type="scientific">Coccomyxa viridis</name>
    <dbReference type="NCBI Taxonomy" id="1274662"/>
    <lineage>
        <taxon>Eukaryota</taxon>
        <taxon>Viridiplantae</taxon>
        <taxon>Chlorophyta</taxon>
        <taxon>core chlorophytes</taxon>
        <taxon>Trebouxiophyceae</taxon>
        <taxon>Trebouxiophyceae incertae sedis</taxon>
        <taxon>Coccomyxaceae</taxon>
        <taxon>Coccomyxa</taxon>
    </lineage>
</organism>
<dbReference type="SUPFAM" id="SSF52980">
    <property type="entry name" value="Restriction endonuclease-like"/>
    <property type="match status" value="1"/>
</dbReference>